<organism evidence="2 3">
    <name type="scientific">Candidatus Galacturonatibacter soehngenii</name>
    <dbReference type="NCBI Taxonomy" id="2307010"/>
    <lineage>
        <taxon>Bacteria</taxon>
        <taxon>Bacillati</taxon>
        <taxon>Bacillota</taxon>
        <taxon>Clostridia</taxon>
        <taxon>Lachnospirales</taxon>
        <taxon>Lachnospiraceae</taxon>
        <taxon>Candidatus Galacturonatibacter</taxon>
    </lineage>
</organism>
<dbReference type="Proteomes" id="UP000461768">
    <property type="component" value="Unassembled WGS sequence"/>
</dbReference>
<keyword evidence="1" id="KW-1133">Transmembrane helix</keyword>
<keyword evidence="1" id="KW-0812">Transmembrane</keyword>
<name>A0A7V7QKN1_9FIRM</name>
<feature type="transmembrane region" description="Helical" evidence="1">
    <location>
        <begin position="6"/>
        <end position="27"/>
    </location>
</feature>
<sequence>MKTYKIIAINLLLTLILIFSLIFPLLLSKLKDKQLLGKVSLQQYDAIKNINYIQNEATNYTIIDKLKLLYGVRIKSDNIVVIQNSQLSSAEQERIKTAYKTELLKLSAINLLPDLETDMNNPAEISTFTYSSTLAPDLTANFYMVKLNSAAYTITFTMDAETNKIYAFDINSSVEPLTIDFSNADSLWQNYIGLPLWYVPQNTDNDEMTDDTYIDNEMQSSLMNEPISENNSNDQLATSSQIEESDLLNATASDYTDGNQIVSFSFYVGDNCKKFSIRCSFN</sequence>
<reference evidence="2 3" key="2">
    <citation type="submission" date="2020-02" db="EMBL/GenBank/DDBJ databases">
        <title>Candidatus Galacturonibacter soehngenii shows hetero-acetogenic catabolism of galacturonic acid but lacks a canonical carbon monoxide dehydrogenase/acetyl-CoA synthase complex.</title>
        <authorList>
            <person name="Diender M."/>
            <person name="Stouten G.R."/>
            <person name="Petersen J.F."/>
            <person name="Nielsen P.H."/>
            <person name="Dueholm M.S."/>
            <person name="Pronk J.T."/>
            <person name="Van Loosdrecht M.C.M."/>
        </authorList>
    </citation>
    <scope>NUCLEOTIDE SEQUENCE [LARGE SCALE GENOMIC DNA]</scope>
    <source>
        <strain evidence="2">GalUA</strain>
    </source>
</reference>
<dbReference type="EMBL" id="WAGX01000005">
    <property type="protein sequence ID" value="KAB1438402.1"/>
    <property type="molecule type" value="Genomic_DNA"/>
</dbReference>
<dbReference type="RefSeq" id="WP_151145780.1">
    <property type="nucleotide sequence ID" value="NZ_WAGX01000005.1"/>
</dbReference>
<comment type="caution">
    <text evidence="2">The sequence shown here is derived from an EMBL/GenBank/DDBJ whole genome shotgun (WGS) entry which is preliminary data.</text>
</comment>
<dbReference type="OrthoDB" id="9856627at2"/>
<evidence type="ECO:0000313" key="3">
    <source>
        <dbReference type="Proteomes" id="UP000461768"/>
    </source>
</evidence>
<dbReference type="AlphaFoldDB" id="A0A7V7QKN1"/>
<evidence type="ECO:0000256" key="1">
    <source>
        <dbReference type="SAM" id="Phobius"/>
    </source>
</evidence>
<evidence type="ECO:0000313" key="2">
    <source>
        <dbReference type="EMBL" id="KAB1438402.1"/>
    </source>
</evidence>
<keyword evidence="1" id="KW-0472">Membrane</keyword>
<proteinExistence type="predicted"/>
<keyword evidence="3" id="KW-1185">Reference proteome</keyword>
<protein>
    <submittedName>
        <fullName evidence="2">Uncharacterized protein</fullName>
    </submittedName>
</protein>
<reference evidence="2 3" key="1">
    <citation type="submission" date="2019-09" db="EMBL/GenBank/DDBJ databases">
        <authorList>
            <person name="Valk L.C."/>
        </authorList>
    </citation>
    <scope>NUCLEOTIDE SEQUENCE [LARGE SCALE GENOMIC DNA]</scope>
    <source>
        <strain evidence="2">GalUA</strain>
    </source>
</reference>
<gene>
    <name evidence="2" type="ORF">F7O84_12730</name>
</gene>
<accession>A0A7V7QKN1</accession>